<comment type="similarity">
    <text evidence="4">Belongs to the RTC4 family.</text>
</comment>
<feature type="region of interest" description="Disordered" evidence="8">
    <location>
        <begin position="336"/>
        <end position="405"/>
    </location>
</feature>
<dbReference type="GO" id="GO:0005737">
    <property type="term" value="C:cytoplasm"/>
    <property type="evidence" value="ECO:0007669"/>
    <property type="project" value="UniProtKB-SubCell"/>
</dbReference>
<dbReference type="InterPro" id="IPR028094">
    <property type="entry name" value="RTC4_C"/>
</dbReference>
<dbReference type="EMBL" id="JACAZF010000005">
    <property type="protein sequence ID" value="KAF7303539.1"/>
    <property type="molecule type" value="Genomic_DNA"/>
</dbReference>
<dbReference type="OrthoDB" id="128308at2759"/>
<evidence type="ECO:0000256" key="3">
    <source>
        <dbReference type="ARBA" id="ARBA00004496"/>
    </source>
</evidence>
<keyword evidence="11" id="KW-1185">Reference proteome</keyword>
<accession>A0A8H6W2U1</accession>
<sequence length="1057" mass="116913">MAPPPATVTVDDPEIRQTKNCSSCHSPMGPLCVHQGTNTPGNRGSITQTCKNLQCSHTVIHTPRYVMADADALIYRIHARAGGQLIPPQYNRPLRRAPVIPKPPVVNRRMACNNPECRSPGSQTCIEFLCKKCCIAASSNPTTSIRDPCANHKTPAIIDTPAAVPAQLTVPAKPPVAATTHGKKKKKMGGGATVFEPVNMRDNLAQPIGELWRGPVASQEIATTHNAKALKLQLEEAEKMKVRISIYYKKRTQALAFWLSIPTYPHCTLSQIPGLIDDLGLKDGRRVEIWDYNESAWTSMSVSAGFVVDRSRRTIIRLPETLLDVWSNDDCPAIDENRVPVNPPFKRAAPSPANSPRSKVPRMEAVNTDAASESHAMVLDETTPHLDTPPTANPAPASGPSSAAPIDEESRLYSSYSAWEWNDKWNRVRQLRDSGDPAFKYINQAFQHVFGRKHRRQTLRPYEKGWDSAPDQLRRQYISLGDVPEASLGRLLKGITVPSSILAPTVHTPTPIVPNPTPPHQPPVSRAQSLDSEQLDLAFDSAGSLDLEQQQQTNGGLLVELFGSSDIAEDPFGSEFYDQAIERRRPGHQSPFEALYGYFGPLGYSVIRDAVRAAANRFRLAQSSLKQHELIDEALVPEAQMLLIQQDLGEQVDTLDILKRSGPFGDLFHSDHWDRTRAIDSVEAQAASPTPQLIEPLFEPLQRLPDPVSASIPPLPSPLLHATPFPTLQLLDGLGALLDRAEAMIKEEPHDESEPLSGEPLCMFCDEPFPTSPSHVLLQRAQELTIISTPDPYPSNPGHRQLANIAVSADFCQRHQFELLDLPLARSKGWPEAPDFGGLQERLLALQSTLQEIVDCPDFSYFYKLAKERLGQWNGTSNQLASTHAQMRHPNRAKTSTGYYGEIGATIFVPIITLLFPNQPHLPHCKLGISYDIVIHEILIPEAVSRIIQHDLHISDIQAKATMEASYNFGRILHPDSENKAADAVMRYVTEQRQSTIYRLWLASGSTLYLPEWAARAATLRAPTVIKSESVEMTAIPRESSDGNEIIDLTLDSDDEE</sequence>
<gene>
    <name evidence="10" type="ORF">MIND_00583100</name>
</gene>
<evidence type="ECO:0000313" key="10">
    <source>
        <dbReference type="EMBL" id="KAF7303539.1"/>
    </source>
</evidence>
<dbReference type="PANTHER" id="PTHR41391:SF1">
    <property type="entry name" value="RESTRICTION OF TELOMERE CAPPING PROTEIN 4"/>
    <property type="match status" value="1"/>
</dbReference>
<name>A0A8H6W2U1_9AGAR</name>
<evidence type="ECO:0000256" key="4">
    <source>
        <dbReference type="ARBA" id="ARBA00009461"/>
    </source>
</evidence>
<feature type="compositionally biased region" description="Low complexity" evidence="8">
    <location>
        <begin position="394"/>
        <end position="405"/>
    </location>
</feature>
<evidence type="ECO:0000259" key="9">
    <source>
        <dbReference type="SMART" id="SM01312"/>
    </source>
</evidence>
<reference evidence="10" key="1">
    <citation type="submission" date="2020-05" db="EMBL/GenBank/DDBJ databases">
        <title>Mycena genomes resolve the evolution of fungal bioluminescence.</title>
        <authorList>
            <person name="Tsai I.J."/>
        </authorList>
    </citation>
    <scope>NUCLEOTIDE SEQUENCE</scope>
    <source>
        <strain evidence="10">171206Taipei</strain>
    </source>
</reference>
<keyword evidence="6" id="KW-0963">Cytoplasm</keyword>
<dbReference type="PANTHER" id="PTHR41391">
    <property type="entry name" value="RESTRICTION OF TELOMERE CAPPING PROTEIN 4"/>
    <property type="match status" value="1"/>
</dbReference>
<dbReference type="InterPro" id="IPR039024">
    <property type="entry name" value="RTC4"/>
</dbReference>
<evidence type="ECO:0000256" key="7">
    <source>
        <dbReference type="ARBA" id="ARBA00023242"/>
    </source>
</evidence>
<evidence type="ECO:0000256" key="6">
    <source>
        <dbReference type="ARBA" id="ARBA00022490"/>
    </source>
</evidence>
<proteinExistence type="inferred from homology"/>
<comment type="subcellular location">
    <subcellularLocation>
        <location evidence="3">Cytoplasm</location>
    </subcellularLocation>
    <subcellularLocation>
        <location evidence="2">Nucleus</location>
    </subcellularLocation>
</comment>
<dbReference type="RefSeq" id="XP_037220511.1">
    <property type="nucleotide sequence ID" value="XM_037362590.1"/>
</dbReference>
<evidence type="ECO:0000256" key="1">
    <source>
        <dbReference type="ARBA" id="ARBA00002738"/>
    </source>
</evidence>
<protein>
    <recommendedName>
        <fullName evidence="5">Restriction of telomere capping protein 4</fullName>
    </recommendedName>
</protein>
<dbReference type="Proteomes" id="UP000636479">
    <property type="component" value="Unassembled WGS sequence"/>
</dbReference>
<evidence type="ECO:0000313" key="11">
    <source>
        <dbReference type="Proteomes" id="UP000636479"/>
    </source>
</evidence>
<dbReference type="SMART" id="SM01312">
    <property type="entry name" value="RTC4"/>
    <property type="match status" value="1"/>
</dbReference>
<feature type="domain" description="Restriction of telomere capping protein 4 C-terminal" evidence="9">
    <location>
        <begin position="853"/>
        <end position="976"/>
    </location>
</feature>
<dbReference type="GeneID" id="59345106"/>
<dbReference type="GO" id="GO:0005634">
    <property type="term" value="C:nucleus"/>
    <property type="evidence" value="ECO:0007669"/>
    <property type="project" value="UniProtKB-SubCell"/>
</dbReference>
<dbReference type="AlphaFoldDB" id="A0A8H6W2U1"/>
<evidence type="ECO:0000256" key="5">
    <source>
        <dbReference type="ARBA" id="ARBA00015162"/>
    </source>
</evidence>
<evidence type="ECO:0000256" key="8">
    <source>
        <dbReference type="SAM" id="MobiDB-lite"/>
    </source>
</evidence>
<comment type="function">
    <text evidence="1">May be involved in a process influencing telomere capping.</text>
</comment>
<evidence type="ECO:0000256" key="2">
    <source>
        <dbReference type="ARBA" id="ARBA00004123"/>
    </source>
</evidence>
<dbReference type="Pfam" id="PF14474">
    <property type="entry name" value="RTC4"/>
    <property type="match status" value="1"/>
</dbReference>
<keyword evidence="7" id="KW-0539">Nucleus</keyword>
<comment type="caution">
    <text evidence="10">The sequence shown here is derived from an EMBL/GenBank/DDBJ whole genome shotgun (WGS) entry which is preliminary data.</text>
</comment>
<organism evidence="10 11">
    <name type="scientific">Mycena indigotica</name>
    <dbReference type="NCBI Taxonomy" id="2126181"/>
    <lineage>
        <taxon>Eukaryota</taxon>
        <taxon>Fungi</taxon>
        <taxon>Dikarya</taxon>
        <taxon>Basidiomycota</taxon>
        <taxon>Agaricomycotina</taxon>
        <taxon>Agaricomycetes</taxon>
        <taxon>Agaricomycetidae</taxon>
        <taxon>Agaricales</taxon>
        <taxon>Marasmiineae</taxon>
        <taxon>Mycenaceae</taxon>
        <taxon>Mycena</taxon>
    </lineage>
</organism>